<dbReference type="KEGG" id="aup:AsAng_0034700"/>
<sequence length="105" mass="11819">MPKYEPGDVVFASFPFEDSRATKGRPVVIIEVFPDASFTCMITGTDKRGTHKGIWVEKDSEAGQQMSLLKDSFINAERTVEIKNYMIHGIIGYCPLMDELEDLVD</sequence>
<evidence type="ECO:0000313" key="1">
    <source>
        <dbReference type="EMBL" id="BDS12745.1"/>
    </source>
</evidence>
<dbReference type="RefSeq" id="WP_264788103.1">
    <property type="nucleotide sequence ID" value="NZ_AP026867.1"/>
</dbReference>
<proteinExistence type="predicted"/>
<keyword evidence="2" id="KW-1185">Reference proteome</keyword>
<dbReference type="EMBL" id="AP026867">
    <property type="protein sequence ID" value="BDS12745.1"/>
    <property type="molecule type" value="Genomic_DNA"/>
</dbReference>
<gene>
    <name evidence="1" type="ORF">AsAng_0034700</name>
</gene>
<evidence type="ECO:0000313" key="2">
    <source>
        <dbReference type="Proteomes" id="UP001060919"/>
    </source>
</evidence>
<dbReference type="Proteomes" id="UP001060919">
    <property type="component" value="Chromosome"/>
</dbReference>
<protein>
    <recommendedName>
        <fullName evidence="3">Type II toxin-antitoxin system PemK/MazF family toxin</fullName>
    </recommendedName>
</protein>
<reference evidence="1" key="1">
    <citation type="submission" date="2022-09" db="EMBL/GenBank/DDBJ databases">
        <title>Aureispira anguillicida sp. nov., isolated from Leptocephalus of Japanese eel Anguilla japonica.</title>
        <authorList>
            <person name="Yuasa K."/>
            <person name="Mekata T."/>
            <person name="Ikunari K."/>
        </authorList>
    </citation>
    <scope>NUCLEOTIDE SEQUENCE</scope>
    <source>
        <strain evidence="1">EL160426</strain>
    </source>
</reference>
<dbReference type="AlphaFoldDB" id="A0A916DUQ7"/>
<evidence type="ECO:0008006" key="3">
    <source>
        <dbReference type="Google" id="ProtNLM"/>
    </source>
</evidence>
<name>A0A916DUQ7_9BACT</name>
<accession>A0A916DUQ7</accession>
<dbReference type="SUPFAM" id="SSF50118">
    <property type="entry name" value="Cell growth inhibitor/plasmid maintenance toxic component"/>
    <property type="match status" value="1"/>
</dbReference>
<organism evidence="1 2">
    <name type="scientific">Aureispira anguillae</name>
    <dbReference type="NCBI Taxonomy" id="2864201"/>
    <lineage>
        <taxon>Bacteria</taxon>
        <taxon>Pseudomonadati</taxon>
        <taxon>Bacteroidota</taxon>
        <taxon>Saprospiria</taxon>
        <taxon>Saprospirales</taxon>
        <taxon>Saprospiraceae</taxon>
        <taxon>Aureispira</taxon>
    </lineage>
</organism>